<dbReference type="GO" id="GO:0016491">
    <property type="term" value="F:oxidoreductase activity"/>
    <property type="evidence" value="ECO:0007669"/>
    <property type="project" value="UniProtKB-KW"/>
</dbReference>
<dbReference type="NCBIfam" id="TIGR02866">
    <property type="entry name" value="CoxB"/>
    <property type="match status" value="1"/>
</dbReference>
<dbReference type="AlphaFoldDB" id="A0A4R5D4L9"/>
<evidence type="ECO:0000256" key="7">
    <source>
        <dbReference type="ARBA" id="ARBA00022723"/>
    </source>
</evidence>
<keyword evidence="6 17" id="KW-0812">Transmembrane</keyword>
<dbReference type="PROSITE" id="PS00078">
    <property type="entry name" value="COX2"/>
    <property type="match status" value="1"/>
</dbReference>
<keyword evidence="9" id="KW-0249">Electron transport</keyword>
<gene>
    <name evidence="19" type="primary">coxB</name>
    <name evidence="19" type="ORF">E1269_17765</name>
</gene>
<dbReference type="GO" id="GO:0016020">
    <property type="term" value="C:membrane"/>
    <property type="evidence" value="ECO:0007669"/>
    <property type="project" value="UniProtKB-SubCell"/>
</dbReference>
<dbReference type="Proteomes" id="UP000294739">
    <property type="component" value="Unassembled WGS sequence"/>
</dbReference>
<feature type="domain" description="Cytochrome oxidase subunit II copper A binding" evidence="18">
    <location>
        <begin position="158"/>
        <end position="276"/>
    </location>
</feature>
<dbReference type="InterPro" id="IPR036257">
    <property type="entry name" value="Cyt_c_oxidase_su2_TM_sf"/>
</dbReference>
<evidence type="ECO:0000256" key="13">
    <source>
        <dbReference type="ARBA" id="ARBA00024688"/>
    </source>
</evidence>
<dbReference type="Gene3D" id="2.60.40.420">
    <property type="entry name" value="Cupredoxins - blue copper proteins"/>
    <property type="match status" value="1"/>
</dbReference>
<evidence type="ECO:0000256" key="6">
    <source>
        <dbReference type="ARBA" id="ARBA00022692"/>
    </source>
</evidence>
<dbReference type="Gene3D" id="1.10.287.90">
    <property type="match status" value="1"/>
</dbReference>
<comment type="catalytic activity">
    <reaction evidence="15">
        <text>4 Fe(II)-[cytochrome c] + O2 + 8 H(+)(in) = 4 Fe(III)-[cytochrome c] + 2 H2O + 4 H(+)(out)</text>
        <dbReference type="Rhea" id="RHEA:11436"/>
        <dbReference type="Rhea" id="RHEA-COMP:10350"/>
        <dbReference type="Rhea" id="RHEA-COMP:14399"/>
        <dbReference type="ChEBI" id="CHEBI:15377"/>
        <dbReference type="ChEBI" id="CHEBI:15378"/>
        <dbReference type="ChEBI" id="CHEBI:15379"/>
        <dbReference type="ChEBI" id="CHEBI:29033"/>
        <dbReference type="ChEBI" id="CHEBI:29034"/>
        <dbReference type="EC" id="7.1.1.9"/>
    </reaction>
</comment>
<evidence type="ECO:0000256" key="15">
    <source>
        <dbReference type="ARBA" id="ARBA00047816"/>
    </source>
</evidence>
<evidence type="ECO:0000256" key="8">
    <source>
        <dbReference type="ARBA" id="ARBA00022967"/>
    </source>
</evidence>
<feature type="transmembrane region" description="Helical" evidence="17">
    <location>
        <begin position="85"/>
        <end position="107"/>
    </location>
</feature>
<feature type="region of interest" description="Disordered" evidence="16">
    <location>
        <begin position="1"/>
        <end position="35"/>
    </location>
</feature>
<dbReference type="PANTHER" id="PTHR22888">
    <property type="entry name" value="CYTOCHROME C OXIDASE, SUBUNIT II"/>
    <property type="match status" value="1"/>
</dbReference>
<feature type="transmembrane region" description="Helical" evidence="17">
    <location>
        <begin position="128"/>
        <end position="146"/>
    </location>
</feature>
<dbReference type="PRINTS" id="PR01166">
    <property type="entry name" value="CYCOXIDASEII"/>
</dbReference>
<dbReference type="EC" id="7.1.1.9" evidence="3"/>
<name>A0A4R5D4L9_9ACTN</name>
<keyword evidence="20" id="KW-1185">Reference proteome</keyword>
<evidence type="ECO:0000256" key="16">
    <source>
        <dbReference type="SAM" id="MobiDB-lite"/>
    </source>
</evidence>
<dbReference type="GO" id="GO:0042773">
    <property type="term" value="P:ATP synthesis coupled electron transport"/>
    <property type="evidence" value="ECO:0007669"/>
    <property type="project" value="TreeGrafter"/>
</dbReference>
<evidence type="ECO:0000256" key="12">
    <source>
        <dbReference type="ARBA" id="ARBA00023136"/>
    </source>
</evidence>
<dbReference type="Pfam" id="PF00116">
    <property type="entry name" value="COX2"/>
    <property type="match status" value="1"/>
</dbReference>
<keyword evidence="12 17" id="KW-0472">Membrane</keyword>
<dbReference type="InParanoid" id="A0A4R5D4L9"/>
<evidence type="ECO:0000256" key="11">
    <source>
        <dbReference type="ARBA" id="ARBA00023008"/>
    </source>
</evidence>
<evidence type="ECO:0000313" key="20">
    <source>
        <dbReference type="Proteomes" id="UP000294739"/>
    </source>
</evidence>
<evidence type="ECO:0000256" key="14">
    <source>
        <dbReference type="ARBA" id="ARBA00031399"/>
    </source>
</evidence>
<sequence>MADNPASRFDRQSSSDRRFDHDCRRDQRGPDRALTRAHGRTTAAAVLVATLLLGGCSAEQRDEWSRLALPEPATEEAPLVGDLWIGAWIAAFAVGFLVWGLILWAVIAYRRRNDQLPKQTRFNIPIEFLYTVTPFFVIAPFFYFTANHQDQITDIRAEPDLTVDVVGQQWSWTFNYVDEDVHEIGTINDRPTLYLPIGQTVRFELGSQDVIHSFWIPEFYMKQDVFPGQPNAFQVTPDREGTFEGRCAEFCGVFHQSMRFTVEVVSEQEYQDQMDGLREAGQTGLIDPPIRGAYDDEPLDPDSPGGDR</sequence>
<keyword evidence="7" id="KW-0479">Metal-binding</keyword>
<organism evidence="19 20">
    <name type="scientific">Jiangella asiatica</name>
    <dbReference type="NCBI Taxonomy" id="2530372"/>
    <lineage>
        <taxon>Bacteria</taxon>
        <taxon>Bacillati</taxon>
        <taxon>Actinomycetota</taxon>
        <taxon>Actinomycetes</taxon>
        <taxon>Jiangellales</taxon>
        <taxon>Jiangellaceae</taxon>
        <taxon>Jiangella</taxon>
    </lineage>
</organism>
<reference evidence="19 20" key="1">
    <citation type="submission" date="2019-03" db="EMBL/GenBank/DDBJ databases">
        <title>Draft genome sequences of novel Actinobacteria.</title>
        <authorList>
            <person name="Sahin N."/>
            <person name="Ay H."/>
            <person name="Saygin H."/>
        </authorList>
    </citation>
    <scope>NUCLEOTIDE SEQUENCE [LARGE SCALE GENOMIC DNA]</scope>
    <source>
        <strain evidence="19 20">5K138</strain>
    </source>
</reference>
<evidence type="ECO:0000256" key="10">
    <source>
        <dbReference type="ARBA" id="ARBA00022989"/>
    </source>
</evidence>
<evidence type="ECO:0000256" key="1">
    <source>
        <dbReference type="ARBA" id="ARBA00004141"/>
    </source>
</evidence>
<feature type="compositionally biased region" description="Basic and acidic residues" evidence="16">
    <location>
        <begin position="8"/>
        <end position="34"/>
    </location>
</feature>
<evidence type="ECO:0000256" key="3">
    <source>
        <dbReference type="ARBA" id="ARBA00012949"/>
    </source>
</evidence>
<evidence type="ECO:0000256" key="4">
    <source>
        <dbReference type="ARBA" id="ARBA00022448"/>
    </source>
</evidence>
<keyword evidence="8" id="KW-1278">Translocase</keyword>
<dbReference type="CDD" id="cd13919">
    <property type="entry name" value="CuRO_HCO_II_like_5"/>
    <property type="match status" value="1"/>
</dbReference>
<dbReference type="InterPro" id="IPR008972">
    <property type="entry name" value="Cupredoxin"/>
</dbReference>
<evidence type="ECO:0000256" key="2">
    <source>
        <dbReference type="ARBA" id="ARBA00007866"/>
    </source>
</evidence>
<protein>
    <recommendedName>
        <fullName evidence="3">cytochrome-c oxidase</fullName>
        <ecNumber evidence="3">7.1.1.9</ecNumber>
    </recommendedName>
    <alternativeName>
        <fullName evidence="14">Cytochrome aa3 subunit 2</fullName>
    </alternativeName>
</protein>
<dbReference type="OrthoDB" id="9781261at2"/>
<comment type="subcellular location">
    <subcellularLocation>
        <location evidence="1">Membrane</location>
        <topology evidence="1">Multi-pass membrane protein</topology>
    </subcellularLocation>
</comment>
<dbReference type="InterPro" id="IPR045187">
    <property type="entry name" value="CcO_II"/>
</dbReference>
<evidence type="ECO:0000313" key="19">
    <source>
        <dbReference type="EMBL" id="TDE08352.1"/>
    </source>
</evidence>
<evidence type="ECO:0000259" key="18">
    <source>
        <dbReference type="PROSITE" id="PS50857"/>
    </source>
</evidence>
<evidence type="ECO:0000256" key="5">
    <source>
        <dbReference type="ARBA" id="ARBA00022660"/>
    </source>
</evidence>
<dbReference type="InterPro" id="IPR002429">
    <property type="entry name" value="CcO_II-like_C"/>
</dbReference>
<comment type="similarity">
    <text evidence="2">Belongs to the cytochrome c oxidase subunit 2 family.</text>
</comment>
<keyword evidence="11" id="KW-0186">Copper</keyword>
<proteinExistence type="inferred from homology"/>
<dbReference type="SUPFAM" id="SSF49503">
    <property type="entry name" value="Cupredoxins"/>
    <property type="match status" value="1"/>
</dbReference>
<keyword evidence="10 17" id="KW-1133">Transmembrane helix</keyword>
<evidence type="ECO:0000256" key="9">
    <source>
        <dbReference type="ARBA" id="ARBA00022982"/>
    </source>
</evidence>
<dbReference type="FunCoup" id="A0A4R5D4L9">
    <property type="interactions" value="68"/>
</dbReference>
<dbReference type="InterPro" id="IPR001505">
    <property type="entry name" value="Copper_CuA"/>
</dbReference>
<dbReference type="SUPFAM" id="SSF81464">
    <property type="entry name" value="Cytochrome c oxidase subunit II-like, transmembrane region"/>
    <property type="match status" value="1"/>
</dbReference>
<keyword evidence="5" id="KW-0679">Respiratory chain</keyword>
<evidence type="ECO:0000256" key="17">
    <source>
        <dbReference type="SAM" id="Phobius"/>
    </source>
</evidence>
<accession>A0A4R5D4L9</accession>
<dbReference type="PANTHER" id="PTHR22888:SF9">
    <property type="entry name" value="CYTOCHROME C OXIDASE SUBUNIT 2"/>
    <property type="match status" value="1"/>
</dbReference>
<dbReference type="EMBL" id="SMKZ01000025">
    <property type="protein sequence ID" value="TDE08352.1"/>
    <property type="molecule type" value="Genomic_DNA"/>
</dbReference>
<keyword evidence="19" id="KW-0560">Oxidoreductase</keyword>
<dbReference type="GO" id="GO:0004129">
    <property type="term" value="F:cytochrome-c oxidase activity"/>
    <property type="evidence" value="ECO:0007669"/>
    <property type="project" value="UniProtKB-EC"/>
</dbReference>
<keyword evidence="4" id="KW-0813">Transport</keyword>
<dbReference type="PROSITE" id="PS50857">
    <property type="entry name" value="COX2_CUA"/>
    <property type="match status" value="1"/>
</dbReference>
<dbReference type="InterPro" id="IPR014222">
    <property type="entry name" value="Cyt_c_oxidase_su2"/>
</dbReference>
<comment type="caution">
    <text evidence="19">The sequence shown here is derived from an EMBL/GenBank/DDBJ whole genome shotgun (WGS) entry which is preliminary data.</text>
</comment>
<dbReference type="GO" id="GO:0005507">
    <property type="term" value="F:copper ion binding"/>
    <property type="evidence" value="ECO:0007669"/>
    <property type="project" value="InterPro"/>
</dbReference>
<comment type="function">
    <text evidence="13">Subunits I and II form the functional core of the enzyme complex. Electrons originating in cytochrome c are transferred via heme a and Cu(A) to the binuclear center formed by heme a3 and Cu(B).</text>
</comment>
<feature type="region of interest" description="Disordered" evidence="16">
    <location>
        <begin position="281"/>
        <end position="308"/>
    </location>
</feature>